<feature type="region of interest" description="Disordered" evidence="1">
    <location>
        <begin position="1"/>
        <end position="43"/>
    </location>
</feature>
<comment type="caution">
    <text evidence="3">The sequence shown here is derived from an EMBL/GenBank/DDBJ whole genome shotgun (WGS) entry which is preliminary data.</text>
</comment>
<evidence type="ECO:0000256" key="1">
    <source>
        <dbReference type="SAM" id="MobiDB-lite"/>
    </source>
</evidence>
<keyword evidence="2" id="KW-0812">Transmembrane</keyword>
<keyword evidence="4" id="KW-1185">Reference proteome</keyword>
<accession>A0ABR9QTY7</accession>
<organism evidence="3 4">
    <name type="scientific">Thermophilibacter gallinarum</name>
    <dbReference type="NCBI Taxonomy" id="2779357"/>
    <lineage>
        <taxon>Bacteria</taxon>
        <taxon>Bacillati</taxon>
        <taxon>Actinomycetota</taxon>
        <taxon>Coriobacteriia</taxon>
        <taxon>Coriobacteriales</taxon>
        <taxon>Atopobiaceae</taxon>
        <taxon>Thermophilibacter</taxon>
    </lineage>
</organism>
<evidence type="ECO:0000256" key="2">
    <source>
        <dbReference type="SAM" id="Phobius"/>
    </source>
</evidence>
<dbReference type="EMBL" id="JADCJZ010000002">
    <property type="protein sequence ID" value="MBE5024536.1"/>
    <property type="molecule type" value="Genomic_DNA"/>
</dbReference>
<feature type="compositionally biased region" description="Basic and acidic residues" evidence="1">
    <location>
        <begin position="1"/>
        <end position="33"/>
    </location>
</feature>
<dbReference type="Proteomes" id="UP001194273">
    <property type="component" value="Unassembled WGS sequence"/>
</dbReference>
<reference evidence="3 4" key="1">
    <citation type="submission" date="2020-10" db="EMBL/GenBank/DDBJ databases">
        <title>ChiBAC.</title>
        <authorList>
            <person name="Zenner C."/>
            <person name="Hitch T.C.A."/>
            <person name="Clavel T."/>
        </authorList>
    </citation>
    <scope>NUCLEOTIDE SEQUENCE [LARGE SCALE GENOMIC DNA]</scope>
    <source>
        <strain evidence="3 4">DSM 107455</strain>
    </source>
</reference>
<keyword evidence="2" id="KW-1133">Transmembrane helix</keyword>
<keyword evidence="2" id="KW-0472">Membrane</keyword>
<evidence type="ECO:0000313" key="4">
    <source>
        <dbReference type="Proteomes" id="UP001194273"/>
    </source>
</evidence>
<evidence type="ECO:0000313" key="3">
    <source>
        <dbReference type="EMBL" id="MBE5024536.1"/>
    </source>
</evidence>
<protein>
    <submittedName>
        <fullName evidence="3">Uncharacterized protein</fullName>
    </submittedName>
</protein>
<name>A0ABR9QTY7_9ACTN</name>
<dbReference type="RefSeq" id="WP_193530079.1">
    <property type="nucleotide sequence ID" value="NZ_JADCJZ010000002.1"/>
</dbReference>
<proteinExistence type="predicted"/>
<gene>
    <name evidence="3" type="ORF">INF26_06695</name>
</gene>
<feature type="transmembrane region" description="Helical" evidence="2">
    <location>
        <begin position="48"/>
        <end position="68"/>
    </location>
</feature>
<sequence length="315" mass="33813">MPGPEDAKTRRDHPAVEGKKASAPTERHGESSGKEGNSASGRPTGMGWAQWLAAATAIIGIVGGLINLSDWYADATSPHGISIDLLSEEPLYDVELNGDGPIEVFNDEVEPDKVAYFNESCATQLIVRNYDEQTATFTKFRFVAEEIEPICRAELDVYPDTARDDAADGGTGGGVSILIGNAGWLDATSLTCTVSCDDPDFAKCFGKSEYSFGFDDVRNGETASVRVLSDADVVEAPSEKREFKLKLDIASADGEESGSAQKEYWVVVNPDGTVEWGAYGVGDGRRAVFGIRVDTSEPTFEFEAAINESVRGKDN</sequence>